<evidence type="ECO:0000313" key="2">
    <source>
        <dbReference type="Proteomes" id="UP001056120"/>
    </source>
</evidence>
<gene>
    <name evidence="1" type="ORF">L1987_64837</name>
</gene>
<evidence type="ECO:0000313" key="1">
    <source>
        <dbReference type="EMBL" id="KAI3725064.1"/>
    </source>
</evidence>
<organism evidence="1 2">
    <name type="scientific">Smallanthus sonchifolius</name>
    <dbReference type="NCBI Taxonomy" id="185202"/>
    <lineage>
        <taxon>Eukaryota</taxon>
        <taxon>Viridiplantae</taxon>
        <taxon>Streptophyta</taxon>
        <taxon>Embryophyta</taxon>
        <taxon>Tracheophyta</taxon>
        <taxon>Spermatophyta</taxon>
        <taxon>Magnoliopsida</taxon>
        <taxon>eudicotyledons</taxon>
        <taxon>Gunneridae</taxon>
        <taxon>Pentapetalae</taxon>
        <taxon>asterids</taxon>
        <taxon>campanulids</taxon>
        <taxon>Asterales</taxon>
        <taxon>Asteraceae</taxon>
        <taxon>Asteroideae</taxon>
        <taxon>Heliantheae alliance</taxon>
        <taxon>Millerieae</taxon>
        <taxon>Smallanthus</taxon>
    </lineage>
</organism>
<proteinExistence type="predicted"/>
<name>A0ACB9BT22_9ASTR</name>
<protein>
    <submittedName>
        <fullName evidence="1">Uncharacterized protein</fullName>
    </submittedName>
</protein>
<accession>A0ACB9BT22</accession>
<keyword evidence="2" id="KW-1185">Reference proteome</keyword>
<sequence length="329" mass="36774">MRFCREKVPFRIEIFRVYTDSTPKSSDAKTETKDTNDVLSGTNTANLKEIIVSKDIVPTINEDLQDSEKRKTLYVHSSLNRLLCKFTVKGDWTKAESKLKRDKELATKAISSDGSTMLHIAVGIGHNDFVKKLLSYINDEQVLKQRDPDGSTALHIAAIVGNKHAAELLVKKSNKLLAIKDQNGDEPLHKAYVNMHLDTIGFLLKAVRDGGKPSQSSLAGSVHPDDEIGVRLLVNAISARQYTLNKSWRELGEAAWDALKLFGLLAITLFGATTIRDFTINLIAVFFCTVPWMVFNAIVFLLLLILVVCFIFELLHYLGWNIAKILCKS</sequence>
<comment type="caution">
    <text evidence="1">The sequence shown here is derived from an EMBL/GenBank/DDBJ whole genome shotgun (WGS) entry which is preliminary data.</text>
</comment>
<reference evidence="1 2" key="2">
    <citation type="journal article" date="2022" name="Mol. Ecol. Resour.">
        <title>The genomes of chicory, endive, great burdock and yacon provide insights into Asteraceae paleo-polyploidization history and plant inulin production.</title>
        <authorList>
            <person name="Fan W."/>
            <person name="Wang S."/>
            <person name="Wang H."/>
            <person name="Wang A."/>
            <person name="Jiang F."/>
            <person name="Liu H."/>
            <person name="Zhao H."/>
            <person name="Xu D."/>
            <person name="Zhang Y."/>
        </authorList>
    </citation>
    <scope>NUCLEOTIDE SEQUENCE [LARGE SCALE GENOMIC DNA]</scope>
    <source>
        <strain evidence="2">cv. Yunnan</strain>
        <tissue evidence="1">Leaves</tissue>
    </source>
</reference>
<dbReference type="Proteomes" id="UP001056120">
    <property type="component" value="Linkage Group LG22"/>
</dbReference>
<dbReference type="EMBL" id="CM042039">
    <property type="protein sequence ID" value="KAI3725064.1"/>
    <property type="molecule type" value="Genomic_DNA"/>
</dbReference>
<reference evidence="2" key="1">
    <citation type="journal article" date="2022" name="Mol. Ecol. Resour.">
        <title>The genomes of chicory, endive, great burdock and yacon provide insights into Asteraceae palaeo-polyploidization history and plant inulin production.</title>
        <authorList>
            <person name="Fan W."/>
            <person name="Wang S."/>
            <person name="Wang H."/>
            <person name="Wang A."/>
            <person name="Jiang F."/>
            <person name="Liu H."/>
            <person name="Zhao H."/>
            <person name="Xu D."/>
            <person name="Zhang Y."/>
        </authorList>
    </citation>
    <scope>NUCLEOTIDE SEQUENCE [LARGE SCALE GENOMIC DNA]</scope>
    <source>
        <strain evidence="2">cv. Yunnan</strain>
    </source>
</reference>